<dbReference type="InterPro" id="IPR002156">
    <property type="entry name" value="RNaseH_domain"/>
</dbReference>
<dbReference type="GO" id="GO:0004523">
    <property type="term" value="F:RNA-DNA hybrid ribonuclease activity"/>
    <property type="evidence" value="ECO:0007669"/>
    <property type="project" value="InterPro"/>
</dbReference>
<feature type="domain" description="RNase H type-1" evidence="2">
    <location>
        <begin position="109"/>
        <end position="242"/>
    </location>
</feature>
<evidence type="ECO:0000259" key="2">
    <source>
        <dbReference type="PROSITE" id="PS50879"/>
    </source>
</evidence>
<feature type="region of interest" description="Disordered" evidence="1">
    <location>
        <begin position="231"/>
        <end position="271"/>
    </location>
</feature>
<gene>
    <name evidence="3" type="ORF">GE061_003022</name>
</gene>
<feature type="compositionally biased region" description="Gly residues" evidence="1">
    <location>
        <begin position="261"/>
        <end position="271"/>
    </location>
</feature>
<dbReference type="SUPFAM" id="SSF53098">
    <property type="entry name" value="Ribonuclease H-like"/>
    <property type="match status" value="1"/>
</dbReference>
<evidence type="ECO:0000313" key="4">
    <source>
        <dbReference type="Proteomes" id="UP000466442"/>
    </source>
</evidence>
<dbReference type="InterPro" id="IPR012337">
    <property type="entry name" value="RNaseH-like_sf"/>
</dbReference>
<dbReference type="Proteomes" id="UP000466442">
    <property type="component" value="Unassembled WGS sequence"/>
</dbReference>
<accession>A0A8S9X0Z7</accession>
<dbReference type="Pfam" id="PF00075">
    <property type="entry name" value="RNase_H"/>
    <property type="match status" value="1"/>
</dbReference>
<dbReference type="OrthoDB" id="6630477at2759"/>
<organism evidence="3 4">
    <name type="scientific">Apolygus lucorum</name>
    <name type="common">Small green plant bug</name>
    <name type="synonym">Lygocoris lucorum</name>
    <dbReference type="NCBI Taxonomy" id="248454"/>
    <lineage>
        <taxon>Eukaryota</taxon>
        <taxon>Metazoa</taxon>
        <taxon>Ecdysozoa</taxon>
        <taxon>Arthropoda</taxon>
        <taxon>Hexapoda</taxon>
        <taxon>Insecta</taxon>
        <taxon>Pterygota</taxon>
        <taxon>Neoptera</taxon>
        <taxon>Paraneoptera</taxon>
        <taxon>Hemiptera</taxon>
        <taxon>Heteroptera</taxon>
        <taxon>Panheteroptera</taxon>
        <taxon>Cimicomorpha</taxon>
        <taxon>Miridae</taxon>
        <taxon>Mirini</taxon>
        <taxon>Apolygus</taxon>
    </lineage>
</organism>
<dbReference type="PROSITE" id="PS50879">
    <property type="entry name" value="RNASE_H_1"/>
    <property type="match status" value="1"/>
</dbReference>
<dbReference type="GO" id="GO:0003676">
    <property type="term" value="F:nucleic acid binding"/>
    <property type="evidence" value="ECO:0007669"/>
    <property type="project" value="InterPro"/>
</dbReference>
<sequence length="271" mass="29822">MEALAVIEPLDLRHELNTIRLAEKVARLPVQHWKGYLQPNARLKTQTTFLAATKKICEKYGLHWLISVSERMPVTEISLSVGRAARKEDTTREELRSRSLETLAELYPVDCWVRIYTDGSADQVQRKAGAGYHSSGLFEGGLALSLMSTNFDNEVRAVSKTAAALLSLSRSPTNVVFVVDSQSAILALCSPYVPEERSTLTSKRVLGALILKGWRVVLQWVASHCGVMGNEKADERAKKGKRSEWINGEAYSSSDNPMDGEAGGGERMNGG</sequence>
<dbReference type="AlphaFoldDB" id="A0A8S9X0Z7"/>
<protein>
    <recommendedName>
        <fullName evidence="2">RNase H type-1 domain-containing protein</fullName>
    </recommendedName>
</protein>
<dbReference type="InterPro" id="IPR036397">
    <property type="entry name" value="RNaseH_sf"/>
</dbReference>
<evidence type="ECO:0000256" key="1">
    <source>
        <dbReference type="SAM" id="MobiDB-lite"/>
    </source>
</evidence>
<comment type="caution">
    <text evidence="3">The sequence shown here is derived from an EMBL/GenBank/DDBJ whole genome shotgun (WGS) entry which is preliminary data.</text>
</comment>
<proteinExistence type="predicted"/>
<name>A0A8S9X0Z7_APOLU</name>
<keyword evidence="4" id="KW-1185">Reference proteome</keyword>
<dbReference type="CDD" id="cd09276">
    <property type="entry name" value="Rnase_HI_RT_non_LTR"/>
    <property type="match status" value="1"/>
</dbReference>
<dbReference type="Gene3D" id="3.30.420.10">
    <property type="entry name" value="Ribonuclease H-like superfamily/Ribonuclease H"/>
    <property type="match status" value="1"/>
</dbReference>
<dbReference type="EMBL" id="WIXP02000011">
    <property type="protein sequence ID" value="KAF6202623.1"/>
    <property type="molecule type" value="Genomic_DNA"/>
</dbReference>
<reference evidence="3" key="1">
    <citation type="journal article" date="2021" name="Mol. Ecol. Resour.">
        <title>Apolygus lucorum genome provides insights into omnivorousness and mesophyll feeding.</title>
        <authorList>
            <person name="Liu Y."/>
            <person name="Liu H."/>
            <person name="Wang H."/>
            <person name="Huang T."/>
            <person name="Liu B."/>
            <person name="Yang B."/>
            <person name="Yin L."/>
            <person name="Li B."/>
            <person name="Zhang Y."/>
            <person name="Zhang S."/>
            <person name="Jiang F."/>
            <person name="Zhang X."/>
            <person name="Ren Y."/>
            <person name="Wang B."/>
            <person name="Wang S."/>
            <person name="Lu Y."/>
            <person name="Wu K."/>
            <person name="Fan W."/>
            <person name="Wang G."/>
        </authorList>
    </citation>
    <scope>NUCLEOTIDE SEQUENCE</scope>
    <source>
        <strain evidence="3">12Hb</strain>
    </source>
</reference>
<evidence type="ECO:0000313" key="3">
    <source>
        <dbReference type="EMBL" id="KAF6202623.1"/>
    </source>
</evidence>